<organism evidence="2 3">
    <name type="scientific">Ornithinimicrobium cerasi</name>
    <dbReference type="NCBI Taxonomy" id="2248773"/>
    <lineage>
        <taxon>Bacteria</taxon>
        <taxon>Bacillati</taxon>
        <taxon>Actinomycetota</taxon>
        <taxon>Actinomycetes</taxon>
        <taxon>Micrococcales</taxon>
        <taxon>Ornithinimicrobiaceae</taxon>
        <taxon>Ornithinimicrobium</taxon>
    </lineage>
</organism>
<keyword evidence="1" id="KW-1133">Transmembrane helix</keyword>
<accession>A0A285VT38</accession>
<feature type="transmembrane region" description="Helical" evidence="1">
    <location>
        <begin position="64"/>
        <end position="86"/>
    </location>
</feature>
<name>A0A285VT38_9MICO</name>
<sequence length="93" mass="9959">MPRDDHDPRDDRDDRDDDLDLVPVRRRPDLVRFLVTGAVIGGVLGGLVGFLGPDAPSSSLLQEIILLASTGAIIVGLLAAVLYLLVDRRSLGS</sequence>
<proteinExistence type="predicted"/>
<evidence type="ECO:0000313" key="2">
    <source>
        <dbReference type="EMBL" id="SOC57254.1"/>
    </source>
</evidence>
<evidence type="ECO:0000313" key="3">
    <source>
        <dbReference type="Proteomes" id="UP000219688"/>
    </source>
</evidence>
<gene>
    <name evidence="2" type="ORF">SAMN05421879_11182</name>
</gene>
<keyword evidence="1" id="KW-0472">Membrane</keyword>
<protein>
    <submittedName>
        <fullName evidence="2">Uncharacterized protein</fullName>
    </submittedName>
</protein>
<reference evidence="3" key="1">
    <citation type="submission" date="2017-08" db="EMBL/GenBank/DDBJ databases">
        <authorList>
            <person name="Varghese N."/>
            <person name="Submissions S."/>
        </authorList>
    </citation>
    <scope>NUCLEOTIDE SEQUENCE [LARGE SCALE GENOMIC DNA]</scope>
    <source>
        <strain evidence="3">USBA17B2</strain>
    </source>
</reference>
<dbReference type="Proteomes" id="UP000219688">
    <property type="component" value="Unassembled WGS sequence"/>
</dbReference>
<dbReference type="AlphaFoldDB" id="A0A285VT38"/>
<keyword evidence="1" id="KW-0812">Transmembrane</keyword>
<dbReference type="EMBL" id="OBQK01000011">
    <property type="protein sequence ID" value="SOC57254.1"/>
    <property type="molecule type" value="Genomic_DNA"/>
</dbReference>
<dbReference type="RefSeq" id="WP_097188946.1">
    <property type="nucleotide sequence ID" value="NZ_OBQK01000011.1"/>
</dbReference>
<evidence type="ECO:0000256" key="1">
    <source>
        <dbReference type="SAM" id="Phobius"/>
    </source>
</evidence>
<keyword evidence="3" id="KW-1185">Reference proteome</keyword>
<feature type="transmembrane region" description="Helical" evidence="1">
    <location>
        <begin position="30"/>
        <end position="52"/>
    </location>
</feature>